<accession>A0ABZ0Z2W1</accession>
<evidence type="ECO:0000313" key="1">
    <source>
        <dbReference type="EMBL" id="WQJ53006.1"/>
    </source>
</evidence>
<dbReference type="EMBL" id="OR769222">
    <property type="protein sequence ID" value="WQJ53006.1"/>
    <property type="molecule type" value="Genomic_DNA"/>
</dbReference>
<keyword evidence="2" id="KW-1185">Reference proteome</keyword>
<sequence>MNKLYSKIIASIKQGLNESLLDDIYDDDPSGLETGDITENLTEYSLVDLDLPSGTLWCDRNLGATDINDNGLLYQWGDTEGVIPGQRLCNKDTYKFRTDKNIFTKYKKKGVSVPLDLEDDAAYASSAGELCIPTRVQFQELIRCCKWKWETNNGTSGYRIKSKRSSSSIFLPAADKVGGYSSSNTNGSKYGFYWTNELYDKDTYRIPSSCFAYILYFSDDTKYSSEKPHISSSYRAFGIHIRAVSNK</sequence>
<reference evidence="1 2" key="1">
    <citation type="submission" date="2023-11" db="EMBL/GenBank/DDBJ databases">
        <authorList>
            <person name="Cook R."/>
            <person name="Crisci M."/>
            <person name="Pye H."/>
            <person name="Adriaenssens E."/>
            <person name="Santini J."/>
        </authorList>
    </citation>
    <scope>NUCLEOTIDE SEQUENCE [LARGE SCALE GENOMIC DNA]</scope>
    <source>
        <strain evidence="1">Lak_Megaphage_RVC_JS4_GC31</strain>
    </source>
</reference>
<dbReference type="Proteomes" id="UP001349343">
    <property type="component" value="Segment"/>
</dbReference>
<evidence type="ECO:0008006" key="3">
    <source>
        <dbReference type="Google" id="ProtNLM"/>
    </source>
</evidence>
<protein>
    <recommendedName>
        <fullName evidence="3">Fibrobacter succinogenes major paralogous domain-containing protein</fullName>
    </recommendedName>
</protein>
<organism evidence="1 2">
    <name type="scientific">phage Lak_Megaphage_RVC_JS4_GC31</name>
    <dbReference type="NCBI Taxonomy" id="3109228"/>
    <lineage>
        <taxon>Viruses</taxon>
        <taxon>Duplodnaviria</taxon>
        <taxon>Heunggongvirae</taxon>
        <taxon>Uroviricota</taxon>
        <taxon>Caudoviricetes</taxon>
        <taxon>Caudoviricetes code 15 clade</taxon>
    </lineage>
</organism>
<name>A0ABZ0Z2W1_9CAUD</name>
<evidence type="ECO:0000313" key="2">
    <source>
        <dbReference type="Proteomes" id="UP001349343"/>
    </source>
</evidence>
<proteinExistence type="predicted"/>